<feature type="compositionally biased region" description="Acidic residues" evidence="1">
    <location>
        <begin position="41"/>
        <end position="56"/>
    </location>
</feature>
<gene>
    <name evidence="2" type="ORF">KZO38_02565</name>
</gene>
<evidence type="ECO:0000313" key="3">
    <source>
        <dbReference type="Proteomes" id="UP000788426"/>
    </source>
</evidence>
<dbReference type="Proteomes" id="UP000788426">
    <property type="component" value="Unassembled WGS sequence"/>
</dbReference>
<feature type="region of interest" description="Disordered" evidence="1">
    <location>
        <begin position="35"/>
        <end position="56"/>
    </location>
</feature>
<protein>
    <submittedName>
        <fullName evidence="2">Uncharacterized protein</fullName>
    </submittedName>
</protein>
<proteinExistence type="predicted"/>
<sequence>MKKKERADYTQPASWVVSCYEEPLLHYASIKGKVNPFIDGGEPEEGNPSETNPFED</sequence>
<accession>A0ABS6YAP5</accession>
<evidence type="ECO:0000313" key="2">
    <source>
        <dbReference type="EMBL" id="MBW4768643.1"/>
    </source>
</evidence>
<dbReference type="PROSITE" id="PS51257">
    <property type="entry name" value="PROKAR_LIPOPROTEIN"/>
    <property type="match status" value="1"/>
</dbReference>
<dbReference type="RefSeq" id="WP_219407786.1">
    <property type="nucleotide sequence ID" value="NZ_CALBAQ010000009.1"/>
</dbReference>
<keyword evidence="3" id="KW-1185">Reference proteome</keyword>
<comment type="caution">
    <text evidence="2">The sequence shown here is derived from an EMBL/GenBank/DDBJ whole genome shotgun (WGS) entry which is preliminary data.</text>
</comment>
<dbReference type="EMBL" id="JAHXCT010000002">
    <property type="protein sequence ID" value="MBW4768643.1"/>
    <property type="molecule type" value="Genomic_DNA"/>
</dbReference>
<name>A0ABS6YAP5_9BACT</name>
<reference evidence="2 3" key="1">
    <citation type="submission" date="2021-07" db="EMBL/GenBank/DDBJ databases">
        <title>Genomic diversity and antimicrobial resistance of Prevotella spp. isolated from chronic lung disease airways.</title>
        <authorList>
            <person name="Webb K.A."/>
            <person name="Olagoke O.S."/>
            <person name="Baird T."/>
            <person name="Neill J."/>
            <person name="Pham A."/>
            <person name="Wells T.J."/>
            <person name="Ramsay K.A."/>
            <person name="Bell S.C."/>
            <person name="Sarovich D.S."/>
            <person name="Price E.P."/>
        </authorList>
    </citation>
    <scope>NUCLEOTIDE SEQUENCE [LARGE SCALE GENOMIC DNA]</scope>
    <source>
        <strain evidence="2 3">SCHI0011.S.12</strain>
    </source>
</reference>
<evidence type="ECO:0000256" key="1">
    <source>
        <dbReference type="SAM" id="MobiDB-lite"/>
    </source>
</evidence>
<organism evidence="2 3">
    <name type="scientific">Hoylesella nanceiensis</name>
    <dbReference type="NCBI Taxonomy" id="425941"/>
    <lineage>
        <taxon>Bacteria</taxon>
        <taxon>Pseudomonadati</taxon>
        <taxon>Bacteroidota</taxon>
        <taxon>Bacteroidia</taxon>
        <taxon>Bacteroidales</taxon>
        <taxon>Prevotellaceae</taxon>
        <taxon>Hoylesella</taxon>
    </lineage>
</organism>